<dbReference type="AlphaFoldDB" id="A0A369JM74"/>
<proteinExistence type="predicted"/>
<organism evidence="1 2">
    <name type="scientific">Hypsizygus marmoreus</name>
    <name type="common">White beech mushroom</name>
    <name type="synonym">Agaricus marmoreus</name>
    <dbReference type="NCBI Taxonomy" id="39966"/>
    <lineage>
        <taxon>Eukaryota</taxon>
        <taxon>Fungi</taxon>
        <taxon>Dikarya</taxon>
        <taxon>Basidiomycota</taxon>
        <taxon>Agaricomycotina</taxon>
        <taxon>Agaricomycetes</taxon>
        <taxon>Agaricomycetidae</taxon>
        <taxon>Agaricales</taxon>
        <taxon>Tricholomatineae</taxon>
        <taxon>Lyophyllaceae</taxon>
        <taxon>Hypsizygus</taxon>
    </lineage>
</organism>
<dbReference type="EMBL" id="LUEZ02000054">
    <property type="protein sequence ID" value="RDB21657.1"/>
    <property type="molecule type" value="Genomic_DNA"/>
</dbReference>
<evidence type="ECO:0000313" key="2">
    <source>
        <dbReference type="Proteomes" id="UP000076154"/>
    </source>
</evidence>
<name>A0A369JM74_HYPMA</name>
<reference evidence="1" key="1">
    <citation type="submission" date="2018-04" db="EMBL/GenBank/DDBJ databases">
        <title>Whole genome sequencing of Hypsizygus marmoreus.</title>
        <authorList>
            <person name="Choi I.-G."/>
            <person name="Min B."/>
            <person name="Kim J.-G."/>
            <person name="Kim S."/>
            <person name="Oh Y.-L."/>
            <person name="Kong W.-S."/>
            <person name="Park H."/>
            <person name="Jeong J."/>
            <person name="Song E.-S."/>
        </authorList>
    </citation>
    <scope>NUCLEOTIDE SEQUENCE [LARGE SCALE GENOMIC DNA]</scope>
    <source>
        <strain evidence="1">51987-8</strain>
    </source>
</reference>
<sequence>MRRTTDPPSSCSDCPHSGPLLQLHGEYGALCGVVVFRILELRVPIAVDTIVALFYTRLAESRVGWRMASPHRTSVFLLKPASSLTRNTERVIQDSAVE</sequence>
<keyword evidence="2" id="KW-1185">Reference proteome</keyword>
<dbReference type="Proteomes" id="UP000076154">
    <property type="component" value="Unassembled WGS sequence"/>
</dbReference>
<protein>
    <submittedName>
        <fullName evidence="1">Uncharacterized protein</fullName>
    </submittedName>
</protein>
<dbReference type="InParanoid" id="A0A369JM74"/>
<comment type="caution">
    <text evidence="1">The sequence shown here is derived from an EMBL/GenBank/DDBJ whole genome shotgun (WGS) entry which is preliminary data.</text>
</comment>
<evidence type="ECO:0000313" key="1">
    <source>
        <dbReference type="EMBL" id="RDB21657.1"/>
    </source>
</evidence>
<gene>
    <name evidence="1" type="ORF">Hypma_011255</name>
</gene>
<accession>A0A369JM74</accession>